<accession>A0A7G9SC30</accession>
<dbReference type="Gene3D" id="3.40.630.30">
    <property type="match status" value="1"/>
</dbReference>
<feature type="domain" description="N-acyl amino acid synthase FeeM catalytic core" evidence="1">
    <location>
        <begin position="15"/>
        <end position="164"/>
    </location>
</feature>
<dbReference type="RefSeq" id="WP_187542397.1">
    <property type="nucleotide sequence ID" value="NZ_CP060717.1"/>
</dbReference>
<protein>
    <submittedName>
        <fullName evidence="2">N-acetyltransferase</fullName>
    </submittedName>
</protein>
<dbReference type="InterPro" id="IPR054597">
    <property type="entry name" value="FeeM_cat"/>
</dbReference>
<dbReference type="Proteomes" id="UP000515955">
    <property type="component" value="Chromosome"/>
</dbReference>
<gene>
    <name evidence="2" type="ORF">H9L12_01900</name>
</gene>
<evidence type="ECO:0000313" key="3">
    <source>
        <dbReference type="Proteomes" id="UP000515955"/>
    </source>
</evidence>
<dbReference type="GO" id="GO:0016740">
    <property type="term" value="F:transferase activity"/>
    <property type="evidence" value="ECO:0007669"/>
    <property type="project" value="UniProtKB-KW"/>
</dbReference>
<dbReference type="AlphaFoldDB" id="A0A7G9SC30"/>
<dbReference type="Pfam" id="PF21926">
    <property type="entry name" value="FeeM"/>
    <property type="match status" value="1"/>
</dbReference>
<sequence>MTIRLADCDGHRNRANMLLSRMYSWRGYGNTIRLPADPNCITFTATDRDDVIGTLTLGIDSPAGLAIDQTFKDEVDTFRRAPGAKLCELTKFAFDTSSPARPRLAALFHLIFIYGSMHYGCTDLLIEINPRHRRFYEVMLGFRRVGEVRTNTAVNAPSQLMWINVADIRRYIDKYTAEGVTDGRSLYPHFFSQREEQGIYNRLAGLAEEGRSPEAILSMSLRDRVRMLRALGQEIGASMSRLLGRPLPQPTAIAGPTPAL</sequence>
<dbReference type="SUPFAM" id="SSF55729">
    <property type="entry name" value="Acyl-CoA N-acyltransferases (Nat)"/>
    <property type="match status" value="1"/>
</dbReference>
<reference evidence="2 3" key="1">
    <citation type="submission" date="2020-08" db="EMBL/GenBank/DDBJ databases">
        <title>Genome sequence of Sphingomonas rhizophila KACC 19189T.</title>
        <authorList>
            <person name="Hyun D.-W."/>
            <person name="Bae J.-W."/>
        </authorList>
    </citation>
    <scope>NUCLEOTIDE SEQUENCE [LARGE SCALE GENOMIC DNA]</scope>
    <source>
        <strain evidence="2 3">KACC 19189</strain>
    </source>
</reference>
<keyword evidence="2" id="KW-0808">Transferase</keyword>
<dbReference type="InterPro" id="IPR016181">
    <property type="entry name" value="Acyl_CoA_acyltransferase"/>
</dbReference>
<organism evidence="2 3">
    <name type="scientific">Sphingomonas rhizophila</name>
    <dbReference type="NCBI Taxonomy" id="2071607"/>
    <lineage>
        <taxon>Bacteria</taxon>
        <taxon>Pseudomonadati</taxon>
        <taxon>Pseudomonadota</taxon>
        <taxon>Alphaproteobacteria</taxon>
        <taxon>Sphingomonadales</taxon>
        <taxon>Sphingomonadaceae</taxon>
        <taxon>Sphingomonas</taxon>
    </lineage>
</organism>
<evidence type="ECO:0000313" key="2">
    <source>
        <dbReference type="EMBL" id="QNN65405.1"/>
    </source>
</evidence>
<keyword evidence="3" id="KW-1185">Reference proteome</keyword>
<proteinExistence type="predicted"/>
<dbReference type="KEGG" id="srhi:H9L12_01900"/>
<name>A0A7G9SC30_9SPHN</name>
<dbReference type="EMBL" id="CP060717">
    <property type="protein sequence ID" value="QNN65405.1"/>
    <property type="molecule type" value="Genomic_DNA"/>
</dbReference>
<evidence type="ECO:0000259" key="1">
    <source>
        <dbReference type="Pfam" id="PF21926"/>
    </source>
</evidence>